<feature type="domain" description="NPH3" evidence="5">
    <location>
        <begin position="203"/>
        <end position="476"/>
    </location>
</feature>
<dbReference type="PROSITE" id="PS51649">
    <property type="entry name" value="NPH3"/>
    <property type="match status" value="1"/>
</dbReference>
<feature type="compositionally biased region" description="Basic and acidic residues" evidence="4">
    <location>
        <begin position="537"/>
        <end position="546"/>
    </location>
</feature>
<evidence type="ECO:0000256" key="3">
    <source>
        <dbReference type="PROSITE-ProRule" id="PRU00982"/>
    </source>
</evidence>
<dbReference type="InterPro" id="IPR027356">
    <property type="entry name" value="NPH3_dom"/>
</dbReference>
<comment type="pathway">
    <text evidence="1">Protein modification; protein ubiquitination.</text>
</comment>
<dbReference type="Pfam" id="PF03000">
    <property type="entry name" value="NPH3"/>
    <property type="match status" value="1"/>
</dbReference>
<feature type="region of interest" description="Disordered" evidence="4">
    <location>
        <begin position="505"/>
        <end position="546"/>
    </location>
</feature>
<protein>
    <recommendedName>
        <fullName evidence="5">NPH3 domain-containing protein</fullName>
    </recommendedName>
</protein>
<dbReference type="InterPro" id="IPR043454">
    <property type="entry name" value="NPH3/RPT2-like"/>
</dbReference>
<sequence>MKYMKLGTNPDAFQSDGKNIRFAATEIETDIIVNVGDVKFYLHKFPLLSKSLRLQRLIATIDEESSDEIDIPDIPGGSAAFEVCAKFCYGMIFILNAYNVVAARCAAEHLEMLETVEKGNMIHKIDVFLNSSILRSWKDSIITLQTTKILQPWTEELKIVHCCIESIASKASIDPAEVKWSYTYNRKKLPFSDVMKKQPVPQDWWVEDLCELEIEFYKQVIIAIKSKGLASSKVVGESLKAYAYIRLPGFSNSHGGDFTKHQTLMETIVWLFPPDSDSVSCSFLLRLLKVESFLDCGENCRKELIKRIGYQLQDASVADLLIPAPVGESTLYDIDTVLSILAEFLMREHISSQKTSKELQKSTSSASETSRSKVAVANLIDGYLAEIAKDPNLPLSKFIELAEMASGSSRLSHNQLYHAIDMFLKEHPGLKKIEKKKICSLLDCNKLSHDTCIHAAQNDRLPLRIVVQILYFEQLRQFAIGSCGTNLPSGRAQSLVHQENRSVSYASSRSAASTNTEDELNGVSIKPVKLEASGDNGDAKSSEKVKGALMPKRIISKLWSGKVQVGESSSSGTPESIVSMNPDEARSTPSRHSRQSVS</sequence>
<dbReference type="PANTHER" id="PTHR32370">
    <property type="entry name" value="OS12G0117600 PROTEIN"/>
    <property type="match status" value="1"/>
</dbReference>
<dbReference type="EMBL" id="JAGYWB010000015">
    <property type="protein sequence ID" value="KAI0498073.1"/>
    <property type="molecule type" value="Genomic_DNA"/>
</dbReference>
<gene>
    <name evidence="6" type="ORF">KFK09_021314</name>
</gene>
<dbReference type="OrthoDB" id="624345at2759"/>
<evidence type="ECO:0000313" key="7">
    <source>
        <dbReference type="Proteomes" id="UP000829196"/>
    </source>
</evidence>
<keyword evidence="2" id="KW-0833">Ubl conjugation pathway</keyword>
<evidence type="ECO:0000256" key="2">
    <source>
        <dbReference type="ARBA" id="ARBA00022786"/>
    </source>
</evidence>
<evidence type="ECO:0000313" key="6">
    <source>
        <dbReference type="EMBL" id="KAI0498073.1"/>
    </source>
</evidence>
<evidence type="ECO:0000256" key="1">
    <source>
        <dbReference type="ARBA" id="ARBA00004906"/>
    </source>
</evidence>
<reference evidence="6" key="1">
    <citation type="journal article" date="2022" name="Front. Genet.">
        <title>Chromosome-Scale Assembly of the Dendrobium nobile Genome Provides Insights Into the Molecular Mechanism of the Biosynthesis of the Medicinal Active Ingredient of Dendrobium.</title>
        <authorList>
            <person name="Xu Q."/>
            <person name="Niu S.-C."/>
            <person name="Li K.-L."/>
            <person name="Zheng P.-J."/>
            <person name="Zhang X.-J."/>
            <person name="Jia Y."/>
            <person name="Liu Y."/>
            <person name="Niu Y.-X."/>
            <person name="Yu L.-H."/>
            <person name="Chen D.-F."/>
            <person name="Zhang G.-Q."/>
        </authorList>
    </citation>
    <scope>NUCLEOTIDE SEQUENCE</scope>
    <source>
        <tissue evidence="6">Leaf</tissue>
    </source>
</reference>
<dbReference type="InterPro" id="IPR011333">
    <property type="entry name" value="SKP1/BTB/POZ_sf"/>
</dbReference>
<comment type="similarity">
    <text evidence="3">Belongs to the NPH3 family.</text>
</comment>
<dbReference type="Gene3D" id="3.30.710.10">
    <property type="entry name" value="Potassium Channel Kv1.1, Chain A"/>
    <property type="match status" value="1"/>
</dbReference>
<feature type="region of interest" description="Disordered" evidence="4">
    <location>
        <begin position="562"/>
        <end position="598"/>
    </location>
</feature>
<evidence type="ECO:0000256" key="4">
    <source>
        <dbReference type="SAM" id="MobiDB-lite"/>
    </source>
</evidence>
<feature type="compositionally biased region" description="Basic residues" evidence="4">
    <location>
        <begin position="589"/>
        <end position="598"/>
    </location>
</feature>
<dbReference type="SMR" id="A0A8T3AP09"/>
<accession>A0A8T3AP09</accession>
<comment type="caution">
    <text evidence="6">The sequence shown here is derived from an EMBL/GenBank/DDBJ whole genome shotgun (WGS) entry which is preliminary data.</text>
</comment>
<organism evidence="6 7">
    <name type="scientific">Dendrobium nobile</name>
    <name type="common">Orchid</name>
    <dbReference type="NCBI Taxonomy" id="94219"/>
    <lineage>
        <taxon>Eukaryota</taxon>
        <taxon>Viridiplantae</taxon>
        <taxon>Streptophyta</taxon>
        <taxon>Embryophyta</taxon>
        <taxon>Tracheophyta</taxon>
        <taxon>Spermatophyta</taxon>
        <taxon>Magnoliopsida</taxon>
        <taxon>Liliopsida</taxon>
        <taxon>Asparagales</taxon>
        <taxon>Orchidaceae</taxon>
        <taxon>Epidendroideae</taxon>
        <taxon>Malaxideae</taxon>
        <taxon>Dendrobiinae</taxon>
        <taxon>Dendrobium</taxon>
    </lineage>
</organism>
<evidence type="ECO:0000259" key="5">
    <source>
        <dbReference type="PROSITE" id="PS51649"/>
    </source>
</evidence>
<dbReference type="AlphaFoldDB" id="A0A8T3AP09"/>
<dbReference type="Proteomes" id="UP000829196">
    <property type="component" value="Unassembled WGS sequence"/>
</dbReference>
<name>A0A8T3AP09_DENNO</name>
<feature type="compositionally biased region" description="Polar residues" evidence="4">
    <location>
        <begin position="566"/>
        <end position="579"/>
    </location>
</feature>
<dbReference type="SUPFAM" id="SSF54695">
    <property type="entry name" value="POZ domain"/>
    <property type="match status" value="1"/>
</dbReference>
<keyword evidence="7" id="KW-1185">Reference proteome</keyword>
<proteinExistence type="inferred from homology"/>